<sequence length="59" mass="7112">MYIVEYQYFKFIYANEINLAQFEENYYQKPNLRLNAIGPLLIAYDPINCFLSTFRIACF</sequence>
<name>A0ABP7YS70_9SPHI</name>
<proteinExistence type="predicted"/>
<dbReference type="Proteomes" id="UP001500101">
    <property type="component" value="Unassembled WGS sequence"/>
</dbReference>
<dbReference type="EMBL" id="BAAAZI010000007">
    <property type="protein sequence ID" value="GAA4139646.1"/>
    <property type="molecule type" value="Genomic_DNA"/>
</dbReference>
<reference evidence="2" key="1">
    <citation type="journal article" date="2019" name="Int. J. Syst. Evol. Microbiol.">
        <title>The Global Catalogue of Microorganisms (GCM) 10K type strain sequencing project: providing services to taxonomists for standard genome sequencing and annotation.</title>
        <authorList>
            <consortium name="The Broad Institute Genomics Platform"/>
            <consortium name="The Broad Institute Genome Sequencing Center for Infectious Disease"/>
            <person name="Wu L."/>
            <person name="Ma J."/>
        </authorList>
    </citation>
    <scope>NUCLEOTIDE SEQUENCE [LARGE SCALE GENOMIC DNA]</scope>
    <source>
        <strain evidence="2">JCM 16704</strain>
    </source>
</reference>
<protein>
    <submittedName>
        <fullName evidence="1">Uncharacterized protein</fullName>
    </submittedName>
</protein>
<comment type="caution">
    <text evidence="1">The sequence shown here is derived from an EMBL/GenBank/DDBJ whole genome shotgun (WGS) entry which is preliminary data.</text>
</comment>
<organism evidence="1 2">
    <name type="scientific">Sphingobacterium kyonggiense</name>
    <dbReference type="NCBI Taxonomy" id="714075"/>
    <lineage>
        <taxon>Bacteria</taxon>
        <taxon>Pseudomonadati</taxon>
        <taxon>Bacteroidota</taxon>
        <taxon>Sphingobacteriia</taxon>
        <taxon>Sphingobacteriales</taxon>
        <taxon>Sphingobacteriaceae</taxon>
        <taxon>Sphingobacterium</taxon>
    </lineage>
</organism>
<evidence type="ECO:0000313" key="2">
    <source>
        <dbReference type="Proteomes" id="UP001500101"/>
    </source>
</evidence>
<gene>
    <name evidence="1" type="ORF">GCM10022216_17950</name>
</gene>
<keyword evidence="2" id="KW-1185">Reference proteome</keyword>
<accession>A0ABP7YS70</accession>
<evidence type="ECO:0000313" key="1">
    <source>
        <dbReference type="EMBL" id="GAA4139646.1"/>
    </source>
</evidence>